<accession>A0A2T5GBP0</accession>
<dbReference type="SUPFAM" id="SSF52540">
    <property type="entry name" value="P-loop containing nucleoside triphosphate hydrolases"/>
    <property type="match status" value="1"/>
</dbReference>
<evidence type="ECO:0000256" key="1">
    <source>
        <dbReference type="ARBA" id="ARBA00022741"/>
    </source>
</evidence>
<evidence type="ECO:0000313" key="4">
    <source>
        <dbReference type="EMBL" id="PTQ53568.1"/>
    </source>
</evidence>
<dbReference type="PANTHER" id="PTHR43384">
    <property type="entry name" value="SEPTUM SITE-DETERMINING PROTEIN MIND HOMOLOG, CHLOROPLASTIC-RELATED"/>
    <property type="match status" value="1"/>
</dbReference>
<evidence type="ECO:0000313" key="5">
    <source>
        <dbReference type="Proteomes" id="UP000244180"/>
    </source>
</evidence>
<dbReference type="GO" id="GO:0009898">
    <property type="term" value="C:cytoplasmic side of plasma membrane"/>
    <property type="evidence" value="ECO:0007669"/>
    <property type="project" value="TreeGrafter"/>
</dbReference>
<dbReference type="PANTHER" id="PTHR43384:SF6">
    <property type="entry name" value="SEPTUM SITE-DETERMINING PROTEIN MIND HOMOLOG, CHLOROPLASTIC"/>
    <property type="match status" value="1"/>
</dbReference>
<keyword evidence="2" id="KW-0067">ATP-binding</keyword>
<dbReference type="EMBL" id="PEBV01000014">
    <property type="protein sequence ID" value="PTQ53568.1"/>
    <property type="molecule type" value="Genomic_DNA"/>
</dbReference>
<dbReference type="InterPro" id="IPR011006">
    <property type="entry name" value="CheY-like_superfamily"/>
</dbReference>
<feature type="domain" description="AAA" evidence="3">
    <location>
        <begin position="125"/>
        <end position="280"/>
    </location>
</feature>
<dbReference type="GO" id="GO:0005829">
    <property type="term" value="C:cytosol"/>
    <property type="evidence" value="ECO:0007669"/>
    <property type="project" value="TreeGrafter"/>
</dbReference>
<dbReference type="RefSeq" id="WP_273000124.1">
    <property type="nucleotide sequence ID" value="NZ_PEBV01000014.1"/>
</dbReference>
<dbReference type="AlphaFoldDB" id="A0A2T5GBP0"/>
<sequence length="388" mass="43617">MKPALVLTQNPLLARQVERELGDKGYSPLRYADWREVTERGPYALVVVDQHAPLTPEAQERLMNAPLIVFLYEDQFTGARAWLEAGAQAIFLYPAELEAFRRHLDRLETPGSDRKAPAGSGPRGKVLAFYSAKGGSGKTVLASLVAQQLSVLYQKATLLVDLNAQFGGVEALYNLEPRRSYLDLQPVIEELNEYHLKSVIARHVDAPLDLLLGPADPDKATYIEEELLTRVFQLARRHYDFIVLDLPSALNVQSFSGLKSADHIYYVLTPDSLAIRAFKHVKPIFERYHLQQAAHVSLIINRVHRKSEITPKDIERLLPLPIAATVRAQYFTLQPYQNMGKPFYTSRQRPAPLKSLTQDLKPLVESLVKGAQSHGSSPAKLFARFMES</sequence>
<dbReference type="Pfam" id="PF13614">
    <property type="entry name" value="AAA_31"/>
    <property type="match status" value="1"/>
</dbReference>
<protein>
    <submittedName>
        <fullName evidence="4">Type II/IV secretion system ATPase TadZ/CpaE, associated with Flp pilus assembly</fullName>
    </submittedName>
</protein>
<proteinExistence type="predicted"/>
<gene>
    <name evidence="4" type="ORF">HSCHL_1745</name>
</gene>
<reference evidence="4 5" key="1">
    <citation type="submission" date="2017-08" db="EMBL/GenBank/DDBJ databases">
        <title>Burning lignite coal seam in the remote Altai Mountains harbors a hydrogen-driven thermophilic microbial community.</title>
        <authorList>
            <person name="Kadnikov V.V."/>
            <person name="Mardanov A.V."/>
            <person name="Ivasenko D."/>
            <person name="Beletsky A.V."/>
            <person name="Karnachuk O.V."/>
            <person name="Ravin N.V."/>
        </authorList>
    </citation>
    <scope>NUCLEOTIDE SEQUENCE [LARGE SCALE GENOMIC DNA]</scope>
    <source>
        <strain evidence="4">AL33</strain>
    </source>
</reference>
<dbReference type="Proteomes" id="UP000244180">
    <property type="component" value="Unassembled WGS sequence"/>
</dbReference>
<dbReference type="GO" id="GO:0051782">
    <property type="term" value="P:negative regulation of cell division"/>
    <property type="evidence" value="ECO:0007669"/>
    <property type="project" value="TreeGrafter"/>
</dbReference>
<dbReference type="SUPFAM" id="SSF52172">
    <property type="entry name" value="CheY-like"/>
    <property type="match status" value="1"/>
</dbReference>
<dbReference type="InterPro" id="IPR050625">
    <property type="entry name" value="ParA/MinD_ATPase"/>
</dbReference>
<keyword evidence="1" id="KW-0547">Nucleotide-binding</keyword>
<dbReference type="InterPro" id="IPR025669">
    <property type="entry name" value="AAA_dom"/>
</dbReference>
<dbReference type="InterPro" id="IPR027417">
    <property type="entry name" value="P-loop_NTPase"/>
</dbReference>
<evidence type="ECO:0000259" key="3">
    <source>
        <dbReference type="Pfam" id="PF13614"/>
    </source>
</evidence>
<dbReference type="GO" id="GO:0005524">
    <property type="term" value="F:ATP binding"/>
    <property type="evidence" value="ECO:0007669"/>
    <property type="project" value="UniProtKB-KW"/>
</dbReference>
<organism evidence="4 5">
    <name type="scientific">Hydrogenibacillus schlegelii</name>
    <name type="common">Bacillus schlegelii</name>
    <dbReference type="NCBI Taxonomy" id="1484"/>
    <lineage>
        <taxon>Bacteria</taxon>
        <taxon>Bacillati</taxon>
        <taxon>Bacillota</taxon>
        <taxon>Bacilli</taxon>
        <taxon>Bacillales</taxon>
        <taxon>Bacillales Family X. Incertae Sedis</taxon>
        <taxon>Hydrogenibacillus</taxon>
    </lineage>
</organism>
<evidence type="ECO:0000256" key="2">
    <source>
        <dbReference type="ARBA" id="ARBA00022840"/>
    </source>
</evidence>
<dbReference type="GO" id="GO:0016887">
    <property type="term" value="F:ATP hydrolysis activity"/>
    <property type="evidence" value="ECO:0007669"/>
    <property type="project" value="TreeGrafter"/>
</dbReference>
<name>A0A2T5GBP0_HYDSH</name>
<dbReference type="Gene3D" id="3.40.50.300">
    <property type="entry name" value="P-loop containing nucleotide triphosphate hydrolases"/>
    <property type="match status" value="1"/>
</dbReference>
<comment type="caution">
    <text evidence="4">The sequence shown here is derived from an EMBL/GenBank/DDBJ whole genome shotgun (WGS) entry which is preliminary data.</text>
</comment>